<feature type="compositionally biased region" description="Basic and acidic residues" evidence="8">
    <location>
        <begin position="814"/>
        <end position="824"/>
    </location>
</feature>
<dbReference type="GO" id="GO:0016020">
    <property type="term" value="C:membrane"/>
    <property type="evidence" value="ECO:0007669"/>
    <property type="project" value="UniProtKB-SubCell"/>
</dbReference>
<proteinExistence type="predicted"/>
<evidence type="ECO:0000256" key="5">
    <source>
        <dbReference type="ARBA" id="ARBA00022840"/>
    </source>
</evidence>
<sequence length="849" mass="90076">MLRTPSETSVSQASAGVGALRDTAELIEAACQLAPLSEEGRRRVVEPALRAGEEALLSRLRFRFDRAGLKIPSTRVTYKGLTVERAAAVGASVRVPTVASVLHDALRRAAGRGRGGSVRALDGVAGLLRPGTMTLLLGPPGSGKTTLLRALTGRLPPDRYTRVEGTVRHNGHDTTTFSVVRSSAYVGQSDQHLAALTVRETLNFSEACLGPSEVAGRLLRGVAEWEAAHGVEKSDEDEKADSLMAHWVAGHHGVMTEYMLMVLGLQHAGDTLVGDAMLRGISGGEKRRVTAGEMLVSNAQVFCLDAISNGLDSAATLDIVASLRRTARLIDATVAVSLLQPEPEVVALFDEIIVLSEGRVIWHGPASKALLHFASLGFQCPPGLDVADFLLLVASPQDHAMLAGPAGGGAPMAYTGAAMPAGSGAMFTRSVPSFGCGKGGGTEPGAVDWREWTAKELSDAFWASDDGHSLQAAIHADISVPPEQDHTLLFTAKYGAPWHTMLAACLRRAVTLEWRRNWPALVVRWLISLVISVVAGSIFWQLPATFQGAVSAMGMLFWVLCFVLVVTVPTVELTYSRRSLMLRQRRDRFYAGWMEAVPQVLVNLPVLAVDVLVMGIPVYFMVGFTPASGPFLTFLLIMLALNVAVDNFYRLLGAIMPSLPVGIAIGVTILISFELLAGFTISPAKIPQPWKLVYYLNPLAHAYRAAALNELRAPRWTSQPAPAAAAFAPAPAAASATGGGLDGEAAAVSQVSQQSLSEALIAFFELELPGDWVWLGIAVLLAWSALYVAGVMVAYSLFKPLPTKAVVVEDDGEQREGQQGKEQQRAPGADAATMAAAAAQGNGGDGLSN</sequence>
<feature type="transmembrane region" description="Helical" evidence="9">
    <location>
        <begin position="555"/>
        <end position="575"/>
    </location>
</feature>
<evidence type="ECO:0000259" key="10">
    <source>
        <dbReference type="PROSITE" id="PS50893"/>
    </source>
</evidence>
<dbReference type="PROSITE" id="PS50893">
    <property type="entry name" value="ABC_TRANSPORTER_2"/>
    <property type="match status" value="1"/>
</dbReference>
<dbReference type="GO" id="GO:0140359">
    <property type="term" value="F:ABC-type transporter activity"/>
    <property type="evidence" value="ECO:0007669"/>
    <property type="project" value="InterPro"/>
</dbReference>
<feature type="region of interest" description="Disordered" evidence="8">
    <location>
        <begin position="810"/>
        <end position="849"/>
    </location>
</feature>
<reference evidence="11 12" key="1">
    <citation type="journal article" date="2013" name="BMC Genomics">
        <title>Reconstruction of the lipid metabolism for the microalga Monoraphidium neglectum from its genome sequence reveals characteristics suitable for biofuel production.</title>
        <authorList>
            <person name="Bogen C."/>
            <person name="Al-Dilaimi A."/>
            <person name="Albersmeier A."/>
            <person name="Wichmann J."/>
            <person name="Grundmann M."/>
            <person name="Rupp O."/>
            <person name="Lauersen K.J."/>
            <person name="Blifernez-Klassen O."/>
            <person name="Kalinowski J."/>
            <person name="Goesmann A."/>
            <person name="Mussgnug J.H."/>
            <person name="Kruse O."/>
        </authorList>
    </citation>
    <scope>NUCLEOTIDE SEQUENCE [LARGE SCALE GENOMIC DNA]</scope>
    <source>
        <strain evidence="11 12">SAG 48.87</strain>
    </source>
</reference>
<dbReference type="GO" id="GO:0016887">
    <property type="term" value="F:ATP hydrolysis activity"/>
    <property type="evidence" value="ECO:0007669"/>
    <property type="project" value="InterPro"/>
</dbReference>
<evidence type="ECO:0000256" key="4">
    <source>
        <dbReference type="ARBA" id="ARBA00022741"/>
    </source>
</evidence>
<dbReference type="OrthoDB" id="66620at2759"/>
<keyword evidence="6 9" id="KW-1133">Transmembrane helix</keyword>
<gene>
    <name evidence="11" type="ORF">MNEG_1936</name>
</gene>
<dbReference type="RefSeq" id="XP_013905048.1">
    <property type="nucleotide sequence ID" value="XM_014049594.1"/>
</dbReference>
<keyword evidence="4" id="KW-0547">Nucleotide-binding</keyword>
<evidence type="ECO:0000256" key="8">
    <source>
        <dbReference type="SAM" id="MobiDB-lite"/>
    </source>
</evidence>
<dbReference type="EMBL" id="KK100425">
    <property type="protein sequence ID" value="KIZ06029.1"/>
    <property type="molecule type" value="Genomic_DNA"/>
</dbReference>
<dbReference type="Pfam" id="PF01061">
    <property type="entry name" value="ABC2_membrane"/>
    <property type="match status" value="1"/>
</dbReference>
<evidence type="ECO:0000313" key="11">
    <source>
        <dbReference type="EMBL" id="KIZ06029.1"/>
    </source>
</evidence>
<protein>
    <recommendedName>
        <fullName evidence="10">ABC transporter domain-containing protein</fullName>
    </recommendedName>
</protein>
<evidence type="ECO:0000256" key="9">
    <source>
        <dbReference type="SAM" id="Phobius"/>
    </source>
</evidence>
<feature type="transmembrane region" description="Helical" evidence="9">
    <location>
        <begin position="631"/>
        <end position="649"/>
    </location>
</feature>
<feature type="domain" description="ABC transporter" evidence="10">
    <location>
        <begin position="93"/>
        <end position="382"/>
    </location>
</feature>
<feature type="transmembrane region" description="Helical" evidence="9">
    <location>
        <begin position="522"/>
        <end position="543"/>
    </location>
</feature>
<evidence type="ECO:0000256" key="2">
    <source>
        <dbReference type="ARBA" id="ARBA00022448"/>
    </source>
</evidence>
<feature type="compositionally biased region" description="Low complexity" evidence="8">
    <location>
        <begin position="825"/>
        <end position="840"/>
    </location>
</feature>
<dbReference type="InterPro" id="IPR003439">
    <property type="entry name" value="ABC_transporter-like_ATP-bd"/>
</dbReference>
<evidence type="ECO:0000256" key="1">
    <source>
        <dbReference type="ARBA" id="ARBA00004141"/>
    </source>
</evidence>
<dbReference type="Pfam" id="PF00005">
    <property type="entry name" value="ABC_tran"/>
    <property type="match status" value="1"/>
</dbReference>
<dbReference type="Proteomes" id="UP000054498">
    <property type="component" value="Unassembled WGS sequence"/>
</dbReference>
<comment type="subcellular location">
    <subcellularLocation>
        <location evidence="1">Membrane</location>
        <topology evidence="1">Multi-pass membrane protein</topology>
    </subcellularLocation>
</comment>
<dbReference type="SUPFAM" id="SSF52540">
    <property type="entry name" value="P-loop containing nucleoside triphosphate hydrolases"/>
    <property type="match status" value="1"/>
</dbReference>
<dbReference type="GO" id="GO:0005524">
    <property type="term" value="F:ATP binding"/>
    <property type="evidence" value="ECO:0007669"/>
    <property type="project" value="UniProtKB-KW"/>
</dbReference>
<name>A0A0D2LHR5_9CHLO</name>
<keyword evidence="5" id="KW-0067">ATP-binding</keyword>
<feature type="transmembrane region" description="Helical" evidence="9">
    <location>
        <begin position="596"/>
        <end position="619"/>
    </location>
</feature>
<dbReference type="Gene3D" id="3.40.50.300">
    <property type="entry name" value="P-loop containing nucleotide triphosphate hydrolases"/>
    <property type="match status" value="1"/>
</dbReference>
<keyword evidence="3 9" id="KW-0812">Transmembrane</keyword>
<dbReference type="GeneID" id="25734814"/>
<dbReference type="AlphaFoldDB" id="A0A0D2LHR5"/>
<dbReference type="GO" id="GO:0071944">
    <property type="term" value="C:cell periphery"/>
    <property type="evidence" value="ECO:0007669"/>
    <property type="project" value="UniProtKB-ARBA"/>
</dbReference>
<accession>A0A0D2LHR5</accession>
<evidence type="ECO:0000256" key="3">
    <source>
        <dbReference type="ARBA" id="ARBA00022692"/>
    </source>
</evidence>
<feature type="transmembrane region" description="Helical" evidence="9">
    <location>
        <begin position="661"/>
        <end position="681"/>
    </location>
</feature>
<evidence type="ECO:0000313" key="12">
    <source>
        <dbReference type="Proteomes" id="UP000054498"/>
    </source>
</evidence>
<dbReference type="SMART" id="SM00382">
    <property type="entry name" value="AAA"/>
    <property type="match status" value="1"/>
</dbReference>
<keyword evidence="12" id="KW-1185">Reference proteome</keyword>
<dbReference type="InterPro" id="IPR003593">
    <property type="entry name" value="AAA+_ATPase"/>
</dbReference>
<dbReference type="PANTHER" id="PTHR19241">
    <property type="entry name" value="ATP-BINDING CASSETTE TRANSPORTER"/>
    <property type="match status" value="1"/>
</dbReference>
<feature type="transmembrane region" description="Helical" evidence="9">
    <location>
        <begin position="772"/>
        <end position="795"/>
    </location>
</feature>
<keyword evidence="2" id="KW-0813">Transport</keyword>
<dbReference type="KEGG" id="mng:MNEG_1936"/>
<dbReference type="InterPro" id="IPR027417">
    <property type="entry name" value="P-loop_NTPase"/>
</dbReference>
<organism evidence="11 12">
    <name type="scientific">Monoraphidium neglectum</name>
    <dbReference type="NCBI Taxonomy" id="145388"/>
    <lineage>
        <taxon>Eukaryota</taxon>
        <taxon>Viridiplantae</taxon>
        <taxon>Chlorophyta</taxon>
        <taxon>core chlorophytes</taxon>
        <taxon>Chlorophyceae</taxon>
        <taxon>CS clade</taxon>
        <taxon>Sphaeropleales</taxon>
        <taxon>Selenastraceae</taxon>
        <taxon>Monoraphidium</taxon>
    </lineage>
</organism>
<evidence type="ECO:0000256" key="7">
    <source>
        <dbReference type="ARBA" id="ARBA00023136"/>
    </source>
</evidence>
<dbReference type="InterPro" id="IPR013525">
    <property type="entry name" value="ABC2_TM"/>
</dbReference>
<keyword evidence="7 9" id="KW-0472">Membrane</keyword>
<evidence type="ECO:0000256" key="6">
    <source>
        <dbReference type="ARBA" id="ARBA00022989"/>
    </source>
</evidence>